<dbReference type="EMBL" id="CAJDKC010000001">
    <property type="protein sequence ID" value="CAD0301719.1"/>
    <property type="molecule type" value="Genomic_DNA"/>
</dbReference>
<dbReference type="EMBL" id="CAJDKC010000001">
    <property type="protein sequence ID" value="CAD0301713.1"/>
    <property type="molecule type" value="Genomic_DNA"/>
</dbReference>
<accession>A0A6V7BK66</accession>
<evidence type="ECO:0000313" key="2">
    <source>
        <dbReference type="Proteomes" id="UP000587508"/>
    </source>
</evidence>
<sequence>MAHKAYTFDFLATVSEQLVKDLDALHVSPLNTATLTALAQYQANSNAKQGVYLLYLAGLPVYLGKAEDVADRLGQHLRKMSGRKNLTLADVGYKALLLDKSMSTAANESVLIAIFRRSHGAMWNGKGFGPKDPGQERDTTRPSFFDQTYPIEDLWPVNFTSNSVTAAVLLEAVKQAVPYTFRFDVREAGSTIVDLTGIPRNARALLRAAVKALGPGWKGAVLAYGMVLYRTDKQYRFGEEILP</sequence>
<organism evidence="1 2">
    <name type="scientific">Xanthomonas hortorum pv. carotae</name>
    <dbReference type="NCBI Taxonomy" id="487904"/>
    <lineage>
        <taxon>Bacteria</taxon>
        <taxon>Pseudomonadati</taxon>
        <taxon>Pseudomonadota</taxon>
        <taxon>Gammaproteobacteria</taxon>
        <taxon>Lysobacterales</taxon>
        <taxon>Lysobacteraceae</taxon>
        <taxon>Xanthomonas</taxon>
    </lineage>
</organism>
<dbReference type="InterPro" id="IPR018575">
    <property type="entry name" value="Restrct_endonuc_II_Eco29kI"/>
</dbReference>
<dbReference type="Proteomes" id="UP000587508">
    <property type="component" value="Unassembled WGS sequence"/>
</dbReference>
<evidence type="ECO:0008006" key="3">
    <source>
        <dbReference type="Google" id="ProtNLM"/>
    </source>
</evidence>
<proteinExistence type="predicted"/>
<gene>
    <name evidence="1" type="ORF">CFBP7900_01260</name>
</gene>
<reference evidence="1 2" key="1">
    <citation type="submission" date="2020-07" db="EMBL/GenBank/DDBJ databases">
        <authorList>
            <person name="Pothier F. J."/>
        </authorList>
    </citation>
    <scope>NUCLEOTIDE SEQUENCE [LARGE SCALE GENOMIC DNA]</scope>
    <source>
        <strain evidence="1 2">CFBP 7900</strain>
    </source>
</reference>
<dbReference type="Pfam" id="PF09517">
    <property type="entry name" value="RE_Eco29kI"/>
    <property type="match status" value="1"/>
</dbReference>
<comment type="caution">
    <text evidence="1">The sequence shown here is derived from an EMBL/GenBank/DDBJ whole genome shotgun (WGS) entry which is preliminary data.</text>
</comment>
<dbReference type="AlphaFoldDB" id="A0A6V7BK66"/>
<name>A0A6V7BK66_9XANT</name>
<protein>
    <recommendedName>
        <fullName evidence="3">GIY-YIG domain-containing protein</fullName>
    </recommendedName>
</protein>
<evidence type="ECO:0000313" key="1">
    <source>
        <dbReference type="EMBL" id="CAD0301719.1"/>
    </source>
</evidence>